<evidence type="ECO:0000313" key="3">
    <source>
        <dbReference type="Proteomes" id="UP000299102"/>
    </source>
</evidence>
<dbReference type="Proteomes" id="UP000299102">
    <property type="component" value="Unassembled WGS sequence"/>
</dbReference>
<protein>
    <submittedName>
        <fullName evidence="2">Uncharacterized protein</fullName>
    </submittedName>
</protein>
<keyword evidence="3" id="KW-1185">Reference proteome</keyword>
<gene>
    <name evidence="2" type="ORF">EVAR_2448_1</name>
</gene>
<dbReference type="AlphaFoldDB" id="A0A4C1SP81"/>
<feature type="region of interest" description="Disordered" evidence="1">
    <location>
        <begin position="93"/>
        <end position="130"/>
    </location>
</feature>
<accession>A0A4C1SP81</accession>
<feature type="compositionally biased region" description="Basic residues" evidence="1">
    <location>
        <begin position="120"/>
        <end position="130"/>
    </location>
</feature>
<comment type="caution">
    <text evidence="2">The sequence shown here is derived from an EMBL/GenBank/DDBJ whole genome shotgun (WGS) entry which is preliminary data.</text>
</comment>
<sequence length="148" mass="16218">MHTYINTRTRINTRDRRTEIKTGAHLHETARGRLAPARGRRLPLSPAGAHDGTRGVVVALMPLGERSVFIFRLRSAHKKFFAIATKHHTLGSDTRALSGRRRTSAGRGAAGGEGAFPSRSSRRAGRGAARARRGKWADFARCRVLGLN</sequence>
<dbReference type="EMBL" id="BGZK01000011">
    <property type="protein sequence ID" value="GBP03716.1"/>
    <property type="molecule type" value="Genomic_DNA"/>
</dbReference>
<organism evidence="2 3">
    <name type="scientific">Eumeta variegata</name>
    <name type="common">Bagworm moth</name>
    <name type="synonym">Eumeta japonica</name>
    <dbReference type="NCBI Taxonomy" id="151549"/>
    <lineage>
        <taxon>Eukaryota</taxon>
        <taxon>Metazoa</taxon>
        <taxon>Ecdysozoa</taxon>
        <taxon>Arthropoda</taxon>
        <taxon>Hexapoda</taxon>
        <taxon>Insecta</taxon>
        <taxon>Pterygota</taxon>
        <taxon>Neoptera</taxon>
        <taxon>Endopterygota</taxon>
        <taxon>Lepidoptera</taxon>
        <taxon>Glossata</taxon>
        <taxon>Ditrysia</taxon>
        <taxon>Tineoidea</taxon>
        <taxon>Psychidae</taxon>
        <taxon>Oiketicinae</taxon>
        <taxon>Eumeta</taxon>
    </lineage>
</organism>
<reference evidence="2 3" key="1">
    <citation type="journal article" date="2019" name="Commun. Biol.">
        <title>The bagworm genome reveals a unique fibroin gene that provides high tensile strength.</title>
        <authorList>
            <person name="Kono N."/>
            <person name="Nakamura H."/>
            <person name="Ohtoshi R."/>
            <person name="Tomita M."/>
            <person name="Numata K."/>
            <person name="Arakawa K."/>
        </authorList>
    </citation>
    <scope>NUCLEOTIDE SEQUENCE [LARGE SCALE GENOMIC DNA]</scope>
</reference>
<evidence type="ECO:0000256" key="1">
    <source>
        <dbReference type="SAM" id="MobiDB-lite"/>
    </source>
</evidence>
<evidence type="ECO:0000313" key="2">
    <source>
        <dbReference type="EMBL" id="GBP03716.1"/>
    </source>
</evidence>
<proteinExistence type="predicted"/>
<name>A0A4C1SP81_EUMVA</name>